<evidence type="ECO:0000313" key="3">
    <source>
        <dbReference type="Proteomes" id="UP000031802"/>
    </source>
</evidence>
<evidence type="ECO:0008006" key="4">
    <source>
        <dbReference type="Google" id="ProtNLM"/>
    </source>
</evidence>
<feature type="chain" id="PRO_5002124390" description="DUF4836 family protein" evidence="1">
    <location>
        <begin position="23"/>
        <end position="686"/>
    </location>
</feature>
<dbReference type="RefSeq" id="WP_037501853.1">
    <property type="nucleotide sequence ID" value="NZ_JJMU01000061.1"/>
</dbReference>
<dbReference type="Proteomes" id="UP000031802">
    <property type="component" value="Unassembled WGS sequence"/>
</dbReference>
<dbReference type="OrthoDB" id="1288644at2"/>
<protein>
    <recommendedName>
        <fullName evidence="4">DUF4836 family protein</fullName>
    </recommendedName>
</protein>
<reference evidence="3" key="1">
    <citation type="submission" date="2014-04" db="EMBL/GenBank/DDBJ databases">
        <title>Whole-Genome optical mapping and complete genome sequence of Sphingobacterium deserti sp. nov., a new spaces isolated from desert in the west of China.</title>
        <authorList>
            <person name="Teng C."/>
            <person name="Zhou Z."/>
            <person name="Li X."/>
            <person name="Chen M."/>
            <person name="Lin M."/>
            <person name="Wang L."/>
            <person name="Su S."/>
            <person name="Zhang C."/>
            <person name="Zhang W."/>
        </authorList>
    </citation>
    <scope>NUCLEOTIDE SEQUENCE [LARGE SCALE GENOMIC DNA]</scope>
    <source>
        <strain evidence="3">ACCC05744</strain>
    </source>
</reference>
<proteinExistence type="predicted"/>
<gene>
    <name evidence="2" type="ORF">DI53_3215</name>
</gene>
<keyword evidence="3" id="KW-1185">Reference proteome</keyword>
<name>A0A0B8T2E1_9SPHI</name>
<keyword evidence="1" id="KW-0732">Signal</keyword>
<comment type="caution">
    <text evidence="2">The sequence shown here is derived from an EMBL/GenBank/DDBJ whole genome shotgun (WGS) entry which is preliminary data.</text>
</comment>
<evidence type="ECO:0000313" key="2">
    <source>
        <dbReference type="EMBL" id="KGE12998.1"/>
    </source>
</evidence>
<dbReference type="EMBL" id="JJMU01000061">
    <property type="protein sequence ID" value="KGE12998.1"/>
    <property type="molecule type" value="Genomic_DNA"/>
</dbReference>
<dbReference type="PATRIC" id="fig|1229276.3.peg.3325"/>
<dbReference type="AlphaFoldDB" id="A0A0B8T2E1"/>
<organism evidence="2 3">
    <name type="scientific">Sphingobacterium deserti</name>
    <dbReference type="NCBI Taxonomy" id="1229276"/>
    <lineage>
        <taxon>Bacteria</taxon>
        <taxon>Pseudomonadati</taxon>
        <taxon>Bacteroidota</taxon>
        <taxon>Sphingobacteriia</taxon>
        <taxon>Sphingobacteriales</taxon>
        <taxon>Sphingobacteriaceae</taxon>
        <taxon>Sphingobacterium</taxon>
    </lineage>
</organism>
<sequence>MTSSKKCLIGLFTIAFSSLTYGQELAQRIPAHADMVAVLNNQAIVKHSSIEKLNQVLSQLGAFDALQGDQQRTVDNIEDFDLDYDRNAYLYRTDSDSAYYVGILIPLKSGHNIEKNLFSALPTATLSNGFRQTTTKDKKTQLAWNENSLLILTGNYKSHYFRNDSVAASFGIEQPAYADNGYDRPFSPLDLAYSPPTNVSTENIDAIADSIQVIADSIADLNVALADTAMQTTTITPQDSIAPPVVIAVPPPVLTEDWNEDDALIDTAIAYDDYYDTQYDSYNDDSYKEEMIRNAKNDSIKNSLFKAWITTELEQHLHLAKASTVHKQIGKYDKNNTLVHVWVKDLDEVYRSALPFDELGMGLGIDMKNLNYGYQDAVLDLVQDKNVLTLKGSVGLDKDIQRLFAKMYKSKVNRKFAKYIPENHLGYVSLNINTEAYLNSIPLLFERWYAPMLFQYDDLINIAGTTLQIALDEKAIAKVMRGDHVVFINDLKKVKTDYIDYEYDEDYNYKEVTKTKEEEIPNFLWMFTSEDQRIFKRLLLFAEKKNQASQSEGIFKIAKDEKSMPVYIYFKDDLVFVGNDEAQFSAIKDNRFETSKDASVKKQIFANNMTATVHTPQIPEVIRKLGIPIVGREHKTVSSLAEYGDITLKANGIKKNRIEGEFSVAFPLKENNALQYLLQSIIDTMN</sequence>
<dbReference type="STRING" id="1229276.DI53_3215"/>
<reference evidence="2 3" key="2">
    <citation type="journal article" date="2015" name="PLoS ONE">
        <title>Whole-Genome Optical Mapping and Finished Genome Sequence of Sphingobacterium deserti sp. nov., a New Species Isolated from the Western Desert of China.</title>
        <authorList>
            <person name="Teng C."/>
            <person name="Zhou Z."/>
            <person name="Molnar I."/>
            <person name="Li X."/>
            <person name="Tang R."/>
            <person name="Chen M."/>
            <person name="Wang L."/>
            <person name="Su S."/>
            <person name="Zhang W."/>
            <person name="Lin M."/>
        </authorList>
    </citation>
    <scope>NUCLEOTIDE SEQUENCE [LARGE SCALE GENOMIC DNA]</scope>
    <source>
        <strain evidence="3">ACCC05744</strain>
    </source>
</reference>
<evidence type="ECO:0000256" key="1">
    <source>
        <dbReference type="SAM" id="SignalP"/>
    </source>
</evidence>
<feature type="signal peptide" evidence="1">
    <location>
        <begin position="1"/>
        <end position="22"/>
    </location>
</feature>
<accession>A0A0B8T2E1</accession>